<dbReference type="Proteomes" id="UP000309130">
    <property type="component" value="Segment"/>
</dbReference>
<name>A0A482MGT1_9CAUD</name>
<protein>
    <submittedName>
        <fullName evidence="1">Uncharacterized protein</fullName>
    </submittedName>
</protein>
<evidence type="ECO:0000313" key="2">
    <source>
        <dbReference type="Proteomes" id="UP000309130"/>
    </source>
</evidence>
<gene>
    <name evidence="1" type="ORF">CPT_MTx_076</name>
</gene>
<proteinExistence type="predicted"/>
<evidence type="ECO:0000313" key="1">
    <source>
        <dbReference type="EMBL" id="QBQ72382.1"/>
    </source>
</evidence>
<keyword evidence="2" id="KW-1185">Reference proteome</keyword>
<sequence>MELLSKLLLPINKEHLEGYVIIAIPSSVNASQFIVMEEVGRKDTAKINNLGYMNLAKLQELLALVGGKQDRSINGSGVMRITIELE</sequence>
<reference evidence="2" key="1">
    <citation type="submission" date="2019-03" db="EMBL/GenBank/DDBJ databases">
        <title>Complete Genome Sequence of Serratia marcescens Myophage MTx.</title>
        <authorList>
            <person name="Graham K."/>
            <person name="Freeman M."/>
            <person name="Newkirk H."/>
            <person name="Liu M."/>
            <person name="Ramsey J."/>
            <person name="Cahill J."/>
        </authorList>
    </citation>
    <scope>NUCLEOTIDE SEQUENCE [LARGE SCALE GENOMIC DNA]</scope>
</reference>
<accession>A0A482MGT1</accession>
<dbReference type="EMBL" id="MK618717">
    <property type="protein sequence ID" value="QBQ72382.1"/>
    <property type="molecule type" value="Genomic_DNA"/>
</dbReference>
<organism evidence="1 2">
    <name type="scientific">Serratia phage MTx</name>
    <dbReference type="NCBI Taxonomy" id="2557553"/>
    <lineage>
        <taxon>Viruses</taxon>
        <taxon>Duplodnaviria</taxon>
        <taxon>Heunggongvirae</taxon>
        <taxon>Uroviricota</taxon>
        <taxon>Caudoviricetes</taxon>
        <taxon>Lindbergviridae</taxon>
        <taxon>Myosmarvirus</taxon>
        <taxon>Myosmarvirus MTx</taxon>
    </lineage>
</organism>